<organism evidence="1 2">
    <name type="scientific">Pseudomonas syringae pv. coriandricola</name>
    <dbReference type="NCBI Taxonomy" id="264453"/>
    <lineage>
        <taxon>Bacteria</taxon>
        <taxon>Pseudomonadati</taxon>
        <taxon>Pseudomonadota</taxon>
        <taxon>Gammaproteobacteria</taxon>
        <taxon>Pseudomonadales</taxon>
        <taxon>Pseudomonadaceae</taxon>
        <taxon>Pseudomonas</taxon>
    </lineage>
</organism>
<evidence type="ECO:0000313" key="2">
    <source>
        <dbReference type="Proteomes" id="UP000271468"/>
    </source>
</evidence>
<evidence type="ECO:0008006" key="3">
    <source>
        <dbReference type="Google" id="ProtNLM"/>
    </source>
</evidence>
<comment type="caution">
    <text evidence="1">The sequence shown here is derived from an EMBL/GenBank/DDBJ whole genome shotgun (WGS) entry which is preliminary data.</text>
</comment>
<name>A0A0P9P3K3_9PSED</name>
<evidence type="ECO:0000313" key="1">
    <source>
        <dbReference type="EMBL" id="RMN08812.1"/>
    </source>
</evidence>
<accession>A0A0P9P3K3</accession>
<proteinExistence type="predicted"/>
<dbReference type="Proteomes" id="UP000271468">
    <property type="component" value="Unassembled WGS sequence"/>
</dbReference>
<protein>
    <recommendedName>
        <fullName evidence="3">DUF2066 domain-containing protein</fullName>
    </recommendedName>
</protein>
<dbReference type="AlphaFoldDB" id="A0A0P9P3K3"/>
<sequence length="407" mass="43400">MRFQTVKVYFMPKLNDWRLTAVPVCAPPEAASLLLFSVRELSMRFSRILLVGCLSLVSLPGLAETVSNLYQVREPVSGQSPDERTRATQAAVETLVLRLTGDAKAAQGSAIAALRKDPQQIISQYGYEAGPPETLLVDFDPATTERALRDAGLSIWGSNRPSILGWWLNDSVEGANLVGDGQTAAEPLRRAAQHRGLPLRLPLADLSEQSIGNAKTLEGTDPAPLKTASERYGADAILAVHAREEAGQWQGKWRLWLGDQREQGTATGATSEALADAVLLSVSERLAPRFVARPGASTGMLVQVQGMTLERYAQLLQLLEPFGVRLSSVQGDRVVFDVSGSADQLRSQMSLARLQEVPAAEAAAATAPAVAPVDAAAPAPAAPATAPATAQAPMIVPAAAPQLYFRW</sequence>
<dbReference type="Pfam" id="PF09839">
    <property type="entry name" value="DUF2066"/>
    <property type="match status" value="1"/>
</dbReference>
<gene>
    <name evidence="1" type="ORF">ALQ65_05459</name>
</gene>
<reference evidence="1 2" key="1">
    <citation type="submission" date="2018-08" db="EMBL/GenBank/DDBJ databases">
        <title>Recombination of ecologically and evolutionarily significant loci maintains genetic cohesion in the Pseudomonas syringae species complex.</title>
        <authorList>
            <person name="Dillon M."/>
            <person name="Thakur S."/>
            <person name="Almeida R.N.D."/>
            <person name="Weir B.S."/>
            <person name="Guttman D.S."/>
        </authorList>
    </citation>
    <scope>NUCLEOTIDE SEQUENCE [LARGE SCALE GENOMIC DNA]</scope>
    <source>
        <strain evidence="1 2">ICMP 12341</strain>
    </source>
</reference>
<dbReference type="EMBL" id="RBOV01000309">
    <property type="protein sequence ID" value="RMN08812.1"/>
    <property type="molecule type" value="Genomic_DNA"/>
</dbReference>
<dbReference type="InterPro" id="IPR018642">
    <property type="entry name" value="DUF2066"/>
</dbReference>